<evidence type="ECO:0000313" key="3">
    <source>
        <dbReference type="EMBL" id="SDE58216.1"/>
    </source>
</evidence>
<accession>A0A1G7E418</accession>
<protein>
    <submittedName>
        <fullName evidence="3">SseB protein N-terminal domain-containing protein</fullName>
    </submittedName>
</protein>
<dbReference type="OrthoDB" id="5395912at2"/>
<proteinExistence type="predicted"/>
<evidence type="ECO:0000256" key="1">
    <source>
        <dbReference type="SAM" id="MobiDB-lite"/>
    </source>
</evidence>
<feature type="region of interest" description="Disordered" evidence="1">
    <location>
        <begin position="1"/>
        <end position="24"/>
    </location>
</feature>
<evidence type="ECO:0000259" key="2">
    <source>
        <dbReference type="Pfam" id="PF07179"/>
    </source>
</evidence>
<gene>
    <name evidence="3" type="ORF">SAMN05661003_11737</name>
</gene>
<name>A0A1G7E418_9BACT</name>
<dbReference type="EMBL" id="FNAQ01000017">
    <property type="protein sequence ID" value="SDE58216.1"/>
    <property type="molecule type" value="Genomic_DNA"/>
</dbReference>
<keyword evidence="4" id="KW-1185">Reference proteome</keyword>
<feature type="domain" description="SseB protein N-terminal" evidence="2">
    <location>
        <begin position="10"/>
        <end position="129"/>
    </location>
</feature>
<dbReference type="Pfam" id="PF07179">
    <property type="entry name" value="SseB"/>
    <property type="match status" value="1"/>
</dbReference>
<sequence length="146" mass="16443">MNDSPTGLSLDQALEEYRDNPENPDVQSRFYDLVLNTVFFLPLHPETEPPAAEGEEQSQGFPLVLESDGDDYLLLFDSEQRLQDWAQQPVPFMKAPGYLLAEQSQAPLHWALNVGTDFSKTFVPDEIAWLAEVVQQCQQADAADED</sequence>
<reference evidence="4" key="1">
    <citation type="submission" date="2016-10" db="EMBL/GenBank/DDBJ databases">
        <authorList>
            <person name="Varghese N."/>
            <person name="Submissions S."/>
        </authorList>
    </citation>
    <scope>NUCLEOTIDE SEQUENCE [LARGE SCALE GENOMIC DNA]</scope>
    <source>
        <strain evidence="4">DSM 8987</strain>
    </source>
</reference>
<organism evidence="3 4">
    <name type="scientific">Desulfuromonas thiophila</name>
    <dbReference type="NCBI Taxonomy" id="57664"/>
    <lineage>
        <taxon>Bacteria</taxon>
        <taxon>Pseudomonadati</taxon>
        <taxon>Thermodesulfobacteriota</taxon>
        <taxon>Desulfuromonadia</taxon>
        <taxon>Desulfuromonadales</taxon>
        <taxon>Desulfuromonadaceae</taxon>
        <taxon>Desulfuromonas</taxon>
    </lineage>
</organism>
<dbReference type="Proteomes" id="UP000243205">
    <property type="component" value="Unassembled WGS sequence"/>
</dbReference>
<dbReference type="STRING" id="57664.SAMN05661003_11737"/>
<dbReference type="RefSeq" id="WP_092080025.1">
    <property type="nucleotide sequence ID" value="NZ_CALFZY010000020.1"/>
</dbReference>
<dbReference type="InterPro" id="IPR009839">
    <property type="entry name" value="SseB_N"/>
</dbReference>
<dbReference type="AlphaFoldDB" id="A0A1G7E418"/>
<evidence type="ECO:0000313" key="4">
    <source>
        <dbReference type="Proteomes" id="UP000243205"/>
    </source>
</evidence>